<gene>
    <name evidence="3" type="ORF">AUP43_12410</name>
</gene>
<dbReference type="EMBL" id="LPXN01000137">
    <property type="protein sequence ID" value="KZD04212.1"/>
    <property type="molecule type" value="Genomic_DNA"/>
</dbReference>
<dbReference type="PANTHER" id="PTHR40572:SF1">
    <property type="entry name" value="PROTEIN BAX"/>
    <property type="match status" value="1"/>
</dbReference>
<evidence type="ECO:0000313" key="3">
    <source>
        <dbReference type="EMBL" id="KZD04212.1"/>
    </source>
</evidence>
<proteinExistence type="predicted"/>
<accession>A0A154VSC6</accession>
<dbReference type="InterPro" id="IPR002901">
    <property type="entry name" value="MGlyc_endo_b_GlcNAc-like_dom"/>
</dbReference>
<dbReference type="GO" id="GO:0004040">
    <property type="term" value="F:amidase activity"/>
    <property type="evidence" value="ECO:0007669"/>
    <property type="project" value="InterPro"/>
</dbReference>
<dbReference type="Pfam" id="PF01832">
    <property type="entry name" value="Glucosaminidase"/>
    <property type="match status" value="1"/>
</dbReference>
<dbReference type="AlphaFoldDB" id="A0A154VSC6"/>
<evidence type="ECO:0000259" key="2">
    <source>
        <dbReference type="Pfam" id="PF01832"/>
    </source>
</evidence>
<keyword evidence="1" id="KW-0732">Signal</keyword>
<dbReference type="InterPro" id="IPR053195">
    <property type="entry name" value="Bax-like"/>
</dbReference>
<dbReference type="PANTHER" id="PTHR40572">
    <property type="entry name" value="PROTEIN BAX"/>
    <property type="match status" value="1"/>
</dbReference>
<comment type="caution">
    <text evidence="3">The sequence shown here is derived from an EMBL/GenBank/DDBJ whole genome shotgun (WGS) entry which is preliminary data.</text>
</comment>
<evidence type="ECO:0000313" key="4">
    <source>
        <dbReference type="Proteomes" id="UP000076400"/>
    </source>
</evidence>
<evidence type="ECO:0000256" key="1">
    <source>
        <dbReference type="SAM" id="SignalP"/>
    </source>
</evidence>
<dbReference type="Proteomes" id="UP000076400">
    <property type="component" value="Unassembled WGS sequence"/>
</dbReference>
<dbReference type="Gene3D" id="1.10.530.10">
    <property type="match status" value="1"/>
</dbReference>
<organism evidence="3 4">
    <name type="scientific">Oceanibaculum pacificum</name>
    <dbReference type="NCBI Taxonomy" id="580166"/>
    <lineage>
        <taxon>Bacteria</taxon>
        <taxon>Pseudomonadati</taxon>
        <taxon>Pseudomonadota</taxon>
        <taxon>Alphaproteobacteria</taxon>
        <taxon>Rhodospirillales</taxon>
        <taxon>Oceanibaculaceae</taxon>
        <taxon>Oceanibaculum</taxon>
    </lineage>
</organism>
<feature type="chain" id="PRO_5007602002" description="Mannosyl-glycoprotein endo-beta-N-acetylglucosamidase-like domain-containing protein" evidence="1">
    <location>
        <begin position="23"/>
        <end position="389"/>
    </location>
</feature>
<dbReference type="STRING" id="580166.AUP43_12410"/>
<sequence length="389" mass="42153">MRKPSFVNISLCLLGASVIALQATAILAGPTLPYPKMMQAMVAPLPDSIRAVLSGPAKIAAALPDAASGTPHGAVAIPVSSAPTPVYRPAPRVKLFNGKGPVHVPGTMRSINQSSEAALLFDIIGYDLTAVREGVQDVPRLFLASVPADLRKLTQIEERKRLFLKTMLPLILRVNEEVGEDRRALLSIKARRESGLQPRWEERALLARLSTLYGVEDGDLGALLLRVDAVPVSLALAQSIEESGWGTSRVARQGNALFGQYAWKDSHGLVQQNRKPGETHVIRSFDKLIDAVAAYSLNLNSHAAYADFRKARAELRQQGKPLDGYRLAGHLLRYSERGPDYIRTLRIIMKGNQLAELEQAELAHGISVATTRDSDTTLSGGPSDPLNEG</sequence>
<feature type="domain" description="Mannosyl-glycoprotein endo-beta-N-acetylglucosamidase-like" evidence="2">
    <location>
        <begin position="230"/>
        <end position="353"/>
    </location>
</feature>
<dbReference type="RefSeq" id="WP_067558532.1">
    <property type="nucleotide sequence ID" value="NZ_LPXN01000137.1"/>
</dbReference>
<feature type="signal peptide" evidence="1">
    <location>
        <begin position="1"/>
        <end position="22"/>
    </location>
</feature>
<dbReference type="OrthoDB" id="9788155at2"/>
<protein>
    <recommendedName>
        <fullName evidence="2">Mannosyl-glycoprotein endo-beta-N-acetylglucosamidase-like domain-containing protein</fullName>
    </recommendedName>
</protein>
<name>A0A154VSC6_9PROT</name>
<keyword evidence="4" id="KW-1185">Reference proteome</keyword>
<reference evidence="3 4" key="1">
    <citation type="submission" date="2015-12" db="EMBL/GenBank/DDBJ databases">
        <title>Genome sequence of Oceanibaculum pacificum MCCC 1A02656.</title>
        <authorList>
            <person name="Lu L."/>
            <person name="Lai Q."/>
            <person name="Shao Z."/>
            <person name="Qian P."/>
        </authorList>
    </citation>
    <scope>NUCLEOTIDE SEQUENCE [LARGE SCALE GENOMIC DNA]</scope>
    <source>
        <strain evidence="3 4">MCCC 1A02656</strain>
    </source>
</reference>